<evidence type="ECO:0000313" key="2">
    <source>
        <dbReference type="Proteomes" id="UP000319267"/>
    </source>
</evidence>
<dbReference type="OrthoDB" id="1363682at2"/>
<proteinExistence type="predicted"/>
<dbReference type="Proteomes" id="UP000319267">
    <property type="component" value="Unassembled WGS sequence"/>
</dbReference>
<sequence>MIKSIKIIVIIALMFASCKPQNDEKQNKKTNDNDSINSNYSLTNKTFNLIDFKGTWKLKNSSNSNTSKIINFDLLDSEFVLGNDECNAYFEIDTIHSLEYHIEGHFYNHSLKDEMKILDKKFKSLFDISINSYKGVLITKCSPPFHKLYLFGNDVVVWYSGNYMRFVKKSEKDLKSLYACKENDNGKSRYDDPLSKTCECNESTFERAYAIFYNESPDYLKKDLLEKLPQKDFLWKSEDADVTYKWILRDTLKIEMSYDGGENNYIFYKNSNNKMEYKEYLSLP</sequence>
<protein>
    <submittedName>
        <fullName evidence="1">Uncharacterized protein</fullName>
    </submittedName>
</protein>
<reference evidence="1 2" key="1">
    <citation type="submission" date="2017-05" db="EMBL/GenBank/DDBJ databases">
        <authorList>
            <person name="Varghese N."/>
            <person name="Submissions S."/>
        </authorList>
    </citation>
    <scope>NUCLEOTIDE SEQUENCE [LARGE SCALE GENOMIC DNA]</scope>
    <source>
        <strain evidence="1 2">DSM 29982</strain>
    </source>
</reference>
<gene>
    <name evidence="1" type="ORF">SAMN06265220_10824</name>
</gene>
<evidence type="ECO:0000313" key="1">
    <source>
        <dbReference type="EMBL" id="SMO93095.1"/>
    </source>
</evidence>
<dbReference type="RefSeq" id="WP_111376206.1">
    <property type="nucleotide sequence ID" value="NZ_CP043612.1"/>
</dbReference>
<dbReference type="AlphaFoldDB" id="A0A521FA99"/>
<dbReference type="PROSITE" id="PS51257">
    <property type="entry name" value="PROKAR_LIPOPROTEIN"/>
    <property type="match status" value="1"/>
</dbReference>
<organism evidence="1 2">
    <name type="scientific">Flavobacterium nitrogenifigens</name>
    <dbReference type="NCBI Taxonomy" id="1617283"/>
    <lineage>
        <taxon>Bacteria</taxon>
        <taxon>Pseudomonadati</taxon>
        <taxon>Bacteroidota</taxon>
        <taxon>Flavobacteriia</taxon>
        <taxon>Flavobacteriales</taxon>
        <taxon>Flavobacteriaceae</taxon>
        <taxon>Flavobacterium</taxon>
    </lineage>
</organism>
<dbReference type="EMBL" id="FXTQ01000008">
    <property type="protein sequence ID" value="SMO93095.1"/>
    <property type="molecule type" value="Genomic_DNA"/>
</dbReference>
<name>A0A521FA99_9FLAO</name>
<keyword evidence="2" id="KW-1185">Reference proteome</keyword>
<accession>A0A521FA99</accession>